<organism evidence="2 3">
    <name type="scientific">Actinokineospora diospyrosa</name>
    <dbReference type="NCBI Taxonomy" id="103728"/>
    <lineage>
        <taxon>Bacteria</taxon>
        <taxon>Bacillati</taxon>
        <taxon>Actinomycetota</taxon>
        <taxon>Actinomycetes</taxon>
        <taxon>Pseudonocardiales</taxon>
        <taxon>Pseudonocardiaceae</taxon>
        <taxon>Actinokineospora</taxon>
    </lineage>
</organism>
<feature type="transmembrane region" description="Helical" evidence="1">
    <location>
        <begin position="51"/>
        <end position="69"/>
    </location>
</feature>
<keyword evidence="1" id="KW-0472">Membrane</keyword>
<accession>A0ABT1I6A1</accession>
<gene>
    <name evidence="2" type="ORF">LV75_000398</name>
</gene>
<dbReference type="NCBIfam" id="TIGR02611">
    <property type="entry name" value="TIGR02611 family protein"/>
    <property type="match status" value="1"/>
</dbReference>
<evidence type="ECO:0000313" key="3">
    <source>
        <dbReference type="Proteomes" id="UP001205185"/>
    </source>
</evidence>
<sequence length="136" mass="15025">MTNEAREKGAMRPDWANRNATTRTVWRVGVGLVGGLVLAAGIVMIPYPGPGWLVVFAGLAILAVEFSWAHRTLTYARSKYDAWTDWLRRQHLAVRLLILALTGVIVVATIWLLNGFALVGGWIGLDWPWLGSPLFA</sequence>
<dbReference type="Proteomes" id="UP001205185">
    <property type="component" value="Unassembled WGS sequence"/>
</dbReference>
<protein>
    <submittedName>
        <fullName evidence="2">TIGR02611 family protein</fullName>
    </submittedName>
</protein>
<keyword evidence="1" id="KW-0812">Transmembrane</keyword>
<comment type="caution">
    <text evidence="2">The sequence shown here is derived from an EMBL/GenBank/DDBJ whole genome shotgun (WGS) entry which is preliminary data.</text>
</comment>
<keyword evidence="3" id="KW-1185">Reference proteome</keyword>
<name>A0ABT1I6A1_9PSEU</name>
<proteinExistence type="predicted"/>
<reference evidence="2 3" key="1">
    <citation type="submission" date="2022-06" db="EMBL/GenBank/DDBJ databases">
        <title>Genomic Encyclopedia of Archaeal and Bacterial Type Strains, Phase II (KMG-II): from individual species to whole genera.</title>
        <authorList>
            <person name="Goeker M."/>
        </authorList>
    </citation>
    <scope>NUCLEOTIDE SEQUENCE [LARGE SCALE GENOMIC DNA]</scope>
    <source>
        <strain evidence="2 3">DSM 44255</strain>
    </source>
</reference>
<dbReference type="InterPro" id="IPR013434">
    <property type="entry name" value="CHP02611"/>
</dbReference>
<feature type="transmembrane region" description="Helical" evidence="1">
    <location>
        <begin position="96"/>
        <end position="125"/>
    </location>
</feature>
<dbReference type="EMBL" id="JAMTCO010000001">
    <property type="protein sequence ID" value="MCP2267916.1"/>
    <property type="molecule type" value="Genomic_DNA"/>
</dbReference>
<dbReference type="InterPro" id="IPR019099">
    <property type="entry name" value="Uncharacterised_PGPGW_TM"/>
</dbReference>
<dbReference type="Pfam" id="PF09656">
    <property type="entry name" value="PGPGW"/>
    <property type="match status" value="1"/>
</dbReference>
<evidence type="ECO:0000256" key="1">
    <source>
        <dbReference type="SAM" id="Phobius"/>
    </source>
</evidence>
<evidence type="ECO:0000313" key="2">
    <source>
        <dbReference type="EMBL" id="MCP2267916.1"/>
    </source>
</evidence>
<keyword evidence="1" id="KW-1133">Transmembrane helix</keyword>
<feature type="transmembrane region" description="Helical" evidence="1">
    <location>
        <begin position="25"/>
        <end position="45"/>
    </location>
</feature>